<protein>
    <recommendedName>
        <fullName evidence="1">Penicillin-binding protein activator LpoB</fullName>
    </recommendedName>
</protein>
<organism evidence="3 4">
    <name type="scientific">Helicobacter mustelae (strain ATCC 43772 / CCUG 25715 / CIP 103759 / LMG 18044 / NCTC 12198 / R85-136P)</name>
    <name type="common">Campylobacter mustelae</name>
    <dbReference type="NCBI Taxonomy" id="679897"/>
    <lineage>
        <taxon>Bacteria</taxon>
        <taxon>Pseudomonadati</taxon>
        <taxon>Campylobacterota</taxon>
        <taxon>Epsilonproteobacteria</taxon>
        <taxon>Campylobacterales</taxon>
        <taxon>Helicobacteraceae</taxon>
        <taxon>Helicobacter</taxon>
    </lineage>
</organism>
<dbReference type="PROSITE" id="PS51257">
    <property type="entry name" value="PROKAR_LIPOPROTEIN"/>
    <property type="match status" value="1"/>
</dbReference>
<feature type="chain" id="PRO_5003051184" description="Penicillin-binding protein activator LpoB" evidence="2">
    <location>
        <begin position="26"/>
        <end position="201"/>
    </location>
</feature>
<dbReference type="eggNOG" id="COG3417">
    <property type="taxonomic scope" value="Bacteria"/>
</dbReference>
<dbReference type="HOGENOM" id="CLU_114013_0_0_7"/>
<reference evidence="3 4" key="1">
    <citation type="journal article" date="2010" name="BMC Genomics">
        <title>Comparative genomics and proteomics of Helicobacter mustelae, an ulcerogenic and carcinogenic gastric pathogen.</title>
        <authorList>
            <person name="O'Toole P.W."/>
            <person name="Snelling W.J."/>
            <person name="Canchaya C."/>
            <person name="Forde B.M."/>
            <person name="Hardie K.R."/>
            <person name="Josenhans C."/>
            <person name="Graham R.L.J."/>
            <person name="McMullan G."/>
            <person name="Parkhill J."/>
            <person name="Belda E."/>
            <person name="Bentley S.D."/>
        </authorList>
    </citation>
    <scope>NUCLEOTIDE SEQUENCE [LARGE SCALE GENOMIC DNA]</scope>
    <source>
        <strain evidence="4">ATCC 43772 / LMG 18044 / NCTC 12198 / 12198</strain>
    </source>
</reference>
<dbReference type="NCBIfam" id="TIGR02722">
    <property type="entry name" value="lp"/>
    <property type="match status" value="1"/>
</dbReference>
<dbReference type="Proteomes" id="UP000001522">
    <property type="component" value="Chromosome"/>
</dbReference>
<dbReference type="RefSeq" id="WP_013023542.1">
    <property type="nucleotide sequence ID" value="NC_013949.1"/>
</dbReference>
<dbReference type="Pfam" id="PF13036">
    <property type="entry name" value="LpoB"/>
    <property type="match status" value="1"/>
</dbReference>
<evidence type="ECO:0000256" key="2">
    <source>
        <dbReference type="SAM" id="SignalP"/>
    </source>
</evidence>
<dbReference type="InterPro" id="IPR014094">
    <property type="entry name" value="LpoB"/>
</dbReference>
<evidence type="ECO:0000256" key="1">
    <source>
        <dbReference type="NCBIfam" id="TIGR02722"/>
    </source>
</evidence>
<gene>
    <name evidence="3" type="ordered locus">HMU12200</name>
</gene>
<feature type="signal peptide" evidence="2">
    <location>
        <begin position="1"/>
        <end position="25"/>
    </location>
</feature>
<sequence length="201" mass="22563">MKKTKIFGTLIFALAFMLAGCGPKAMEVSPDSKFVTMGLDYENLKKVMQDMIESLMQDPYVQKIKTSNPRVVAISDIINDTTQKIDVESLSRELTRAMRKSGKFKLTMAMARGGASMDGMIQDVRNMRNNKEFNQYTTTEEGTLVAPTLSLSGRIGQSVHRMGETKKVDYYILLTLTDIKTGVVIWDNQQEVSKMGNANLW</sequence>
<keyword evidence="3" id="KW-0449">Lipoprotein</keyword>
<dbReference type="EMBL" id="FN555004">
    <property type="protein sequence ID" value="CBG40474.1"/>
    <property type="molecule type" value="Genomic_DNA"/>
</dbReference>
<evidence type="ECO:0000313" key="3">
    <source>
        <dbReference type="EMBL" id="CBG40474.1"/>
    </source>
</evidence>
<proteinExistence type="predicted"/>
<keyword evidence="4" id="KW-1185">Reference proteome</keyword>
<dbReference type="Gene3D" id="3.40.50.10610">
    <property type="entry name" value="ABC-type transport auxiliary lipoprotein component"/>
    <property type="match status" value="1"/>
</dbReference>
<dbReference type="STRING" id="679897.HMU12200"/>
<dbReference type="KEGG" id="hms:HMU12200"/>
<evidence type="ECO:0000313" key="4">
    <source>
        <dbReference type="Proteomes" id="UP000001522"/>
    </source>
</evidence>
<accession>D3UIZ9</accession>
<dbReference type="AlphaFoldDB" id="D3UIZ9"/>
<keyword evidence="2" id="KW-0732">Signal</keyword>
<name>D3UIZ9_HELM1</name>